<name>A0AAV0YX02_VICFA</name>
<protein>
    <submittedName>
        <fullName evidence="1">Uncharacterized protein</fullName>
    </submittedName>
</protein>
<keyword evidence="2" id="KW-1185">Reference proteome</keyword>
<dbReference type="EMBL" id="OX451736">
    <property type="protein sequence ID" value="CAI8589533.1"/>
    <property type="molecule type" value="Genomic_DNA"/>
</dbReference>
<sequence>MFGDDSFISLTHSIRRSYEVMDREAAWRRMWLDEIYLKSEAEIGMGSGVKNNPVTQTGVGCSKTVGGGNSGKTIALPAQPDVIVTSSECEGSDKESGDEEVLERPEDYESRERLQEKNVLQLPQKVIKECLVDIECKRRDYALFATFIINCTEGKNIKTELCGILKHSDMIDYFIIAKISSEIAGGLCNRTERQCV</sequence>
<reference evidence="1 2" key="1">
    <citation type="submission" date="2023-01" db="EMBL/GenBank/DDBJ databases">
        <authorList>
            <person name="Kreplak J."/>
        </authorList>
    </citation>
    <scope>NUCLEOTIDE SEQUENCE [LARGE SCALE GENOMIC DNA]</scope>
</reference>
<dbReference type="AlphaFoldDB" id="A0AAV0YX02"/>
<dbReference type="Proteomes" id="UP001157006">
    <property type="component" value="Chromosome 1L"/>
</dbReference>
<gene>
    <name evidence="1" type="ORF">VFH_I397200</name>
</gene>
<organism evidence="1 2">
    <name type="scientific">Vicia faba</name>
    <name type="common">Broad bean</name>
    <name type="synonym">Faba vulgaris</name>
    <dbReference type="NCBI Taxonomy" id="3906"/>
    <lineage>
        <taxon>Eukaryota</taxon>
        <taxon>Viridiplantae</taxon>
        <taxon>Streptophyta</taxon>
        <taxon>Embryophyta</taxon>
        <taxon>Tracheophyta</taxon>
        <taxon>Spermatophyta</taxon>
        <taxon>Magnoliopsida</taxon>
        <taxon>eudicotyledons</taxon>
        <taxon>Gunneridae</taxon>
        <taxon>Pentapetalae</taxon>
        <taxon>rosids</taxon>
        <taxon>fabids</taxon>
        <taxon>Fabales</taxon>
        <taxon>Fabaceae</taxon>
        <taxon>Papilionoideae</taxon>
        <taxon>50 kb inversion clade</taxon>
        <taxon>NPAAA clade</taxon>
        <taxon>Hologalegina</taxon>
        <taxon>IRL clade</taxon>
        <taxon>Fabeae</taxon>
        <taxon>Vicia</taxon>
    </lineage>
</organism>
<accession>A0AAV0YX02</accession>
<proteinExistence type="predicted"/>
<evidence type="ECO:0000313" key="2">
    <source>
        <dbReference type="Proteomes" id="UP001157006"/>
    </source>
</evidence>
<evidence type="ECO:0000313" key="1">
    <source>
        <dbReference type="EMBL" id="CAI8589533.1"/>
    </source>
</evidence>